<dbReference type="SMART" id="SM00347">
    <property type="entry name" value="HTH_MARR"/>
    <property type="match status" value="1"/>
</dbReference>
<dbReference type="InterPro" id="IPR036388">
    <property type="entry name" value="WH-like_DNA-bd_sf"/>
</dbReference>
<gene>
    <name evidence="5" type="ORF">CLLU_16300</name>
</gene>
<dbReference type="Gene3D" id="1.10.10.10">
    <property type="entry name" value="Winged helix-like DNA-binding domain superfamily/Winged helix DNA-binding domain"/>
    <property type="match status" value="1"/>
</dbReference>
<evidence type="ECO:0000256" key="2">
    <source>
        <dbReference type="ARBA" id="ARBA00023125"/>
    </source>
</evidence>
<name>A0A2T0BN95_9CLOT</name>
<dbReference type="Proteomes" id="UP000237798">
    <property type="component" value="Unassembled WGS sequence"/>
</dbReference>
<dbReference type="InterPro" id="IPR036390">
    <property type="entry name" value="WH_DNA-bd_sf"/>
</dbReference>
<proteinExistence type="predicted"/>
<protein>
    <submittedName>
        <fullName evidence="5">MarR family protein</fullName>
    </submittedName>
</protein>
<evidence type="ECO:0000256" key="3">
    <source>
        <dbReference type="ARBA" id="ARBA00023163"/>
    </source>
</evidence>
<keyword evidence="1" id="KW-0805">Transcription regulation</keyword>
<accession>A0A2T0BN95</accession>
<comment type="caution">
    <text evidence="5">The sequence shown here is derived from an EMBL/GenBank/DDBJ whole genome shotgun (WGS) entry which is preliminary data.</text>
</comment>
<evidence type="ECO:0000256" key="1">
    <source>
        <dbReference type="ARBA" id="ARBA00023015"/>
    </source>
</evidence>
<dbReference type="Pfam" id="PF01047">
    <property type="entry name" value="MarR"/>
    <property type="match status" value="1"/>
</dbReference>
<organism evidence="5 6">
    <name type="scientific">Clostridium luticellarii</name>
    <dbReference type="NCBI Taxonomy" id="1691940"/>
    <lineage>
        <taxon>Bacteria</taxon>
        <taxon>Bacillati</taxon>
        <taxon>Bacillota</taxon>
        <taxon>Clostridia</taxon>
        <taxon>Eubacteriales</taxon>
        <taxon>Clostridiaceae</taxon>
        <taxon>Clostridium</taxon>
    </lineage>
</organism>
<evidence type="ECO:0000259" key="4">
    <source>
        <dbReference type="PROSITE" id="PS50995"/>
    </source>
</evidence>
<dbReference type="PROSITE" id="PS50995">
    <property type="entry name" value="HTH_MARR_2"/>
    <property type="match status" value="1"/>
</dbReference>
<keyword evidence="6" id="KW-1185">Reference proteome</keyword>
<dbReference type="PRINTS" id="PR00598">
    <property type="entry name" value="HTHMARR"/>
</dbReference>
<dbReference type="PANTHER" id="PTHR42756:SF2">
    <property type="entry name" value="MARR FAMILY REGULATORY PROTEIN"/>
    <property type="match status" value="1"/>
</dbReference>
<dbReference type="InterPro" id="IPR000835">
    <property type="entry name" value="HTH_MarR-typ"/>
</dbReference>
<dbReference type="SUPFAM" id="SSF46785">
    <property type="entry name" value="Winged helix' DNA-binding domain"/>
    <property type="match status" value="1"/>
</dbReference>
<feature type="domain" description="HTH marR-type" evidence="4">
    <location>
        <begin position="8"/>
        <end position="140"/>
    </location>
</feature>
<dbReference type="AlphaFoldDB" id="A0A2T0BN95"/>
<reference evidence="5 6" key="1">
    <citation type="submission" date="2018-03" db="EMBL/GenBank/DDBJ databases">
        <title>Genome sequence of Clostridium luticellarii DSM 29923.</title>
        <authorList>
            <person name="Poehlein A."/>
            <person name="Daniel R."/>
        </authorList>
    </citation>
    <scope>NUCLEOTIDE SEQUENCE [LARGE SCALE GENOMIC DNA]</scope>
    <source>
        <strain evidence="5 6">DSM 29923</strain>
    </source>
</reference>
<keyword evidence="3" id="KW-0804">Transcription</keyword>
<dbReference type="EMBL" id="PVXP01000018">
    <property type="protein sequence ID" value="PRR85349.1"/>
    <property type="molecule type" value="Genomic_DNA"/>
</dbReference>
<sequence length="152" mass="18130">MKKITSLDDYILREIGALSRCINFMSDVKFKEIKLQKGQFMFLTRICENPGVNQVELSNLLKVDKTTTTKAIQKLMEADYINRKRDDSDKRMWRLYPSEKAQKIYPFIIGEENKYIQICFCDFDEREKKSAYESVKKMRENIEGVWKKTKNF</sequence>
<evidence type="ECO:0000313" key="6">
    <source>
        <dbReference type="Proteomes" id="UP000237798"/>
    </source>
</evidence>
<dbReference type="PANTHER" id="PTHR42756">
    <property type="entry name" value="TRANSCRIPTIONAL REGULATOR, MARR"/>
    <property type="match status" value="1"/>
</dbReference>
<dbReference type="RefSeq" id="WP_337955477.1">
    <property type="nucleotide sequence ID" value="NZ_JALCPJ010000022.1"/>
</dbReference>
<dbReference type="GO" id="GO:0003677">
    <property type="term" value="F:DNA binding"/>
    <property type="evidence" value="ECO:0007669"/>
    <property type="project" value="UniProtKB-KW"/>
</dbReference>
<keyword evidence="2" id="KW-0238">DNA-binding</keyword>
<dbReference type="GO" id="GO:0003700">
    <property type="term" value="F:DNA-binding transcription factor activity"/>
    <property type="evidence" value="ECO:0007669"/>
    <property type="project" value="InterPro"/>
</dbReference>
<evidence type="ECO:0000313" key="5">
    <source>
        <dbReference type="EMBL" id="PRR85349.1"/>
    </source>
</evidence>